<feature type="site" description="Crucial to convey clamshell closure to channel opening" evidence="16">
    <location>
        <position position="656"/>
    </location>
</feature>
<evidence type="ECO:0000256" key="12">
    <source>
        <dbReference type="ARBA" id="ARBA00023286"/>
    </source>
</evidence>
<evidence type="ECO:0000256" key="16">
    <source>
        <dbReference type="PIRSR" id="PIRSR601508-2"/>
    </source>
</evidence>
<dbReference type="SMART" id="SM00079">
    <property type="entry name" value="PBPe"/>
    <property type="match status" value="1"/>
</dbReference>
<evidence type="ECO:0000256" key="2">
    <source>
        <dbReference type="ARBA" id="ARBA00022448"/>
    </source>
</evidence>
<dbReference type="InterPro" id="IPR028082">
    <property type="entry name" value="Peripla_BP_I"/>
</dbReference>
<keyword evidence="10" id="KW-0325">Glycoprotein</keyword>
<proteinExistence type="predicted"/>
<feature type="disulfide bond" evidence="17">
    <location>
        <begin position="737"/>
        <end position="793"/>
    </location>
</feature>
<accession>A0A9X0A2E6</accession>
<keyword evidence="4 18" id="KW-0812">Transmembrane</keyword>
<evidence type="ECO:0000256" key="19">
    <source>
        <dbReference type="SAM" id="SignalP"/>
    </source>
</evidence>
<protein>
    <recommendedName>
        <fullName evidence="24">Glutamate receptor</fullName>
    </recommendedName>
</protein>
<keyword evidence="3" id="KW-1003">Cell membrane</keyword>
<dbReference type="OrthoDB" id="5968723at2759"/>
<dbReference type="Gene3D" id="3.40.190.10">
    <property type="entry name" value="Periplasmic binding protein-like II"/>
    <property type="match status" value="1"/>
</dbReference>
<dbReference type="InterPro" id="IPR015683">
    <property type="entry name" value="Ionotropic_Glu_rcpt"/>
</dbReference>
<dbReference type="SUPFAM" id="SSF53822">
    <property type="entry name" value="Periplasmic binding protein-like I"/>
    <property type="match status" value="1"/>
</dbReference>
<evidence type="ECO:0000313" key="22">
    <source>
        <dbReference type="EMBL" id="KAJ7392211.1"/>
    </source>
</evidence>
<keyword evidence="13" id="KW-0407">Ion channel</keyword>
<feature type="domain" description="Ionotropic glutamate receptor L-glutamate and glycine-binding" evidence="21">
    <location>
        <begin position="448"/>
        <end position="511"/>
    </location>
</feature>
<keyword evidence="11" id="KW-0628">Postsynaptic cell membrane</keyword>
<evidence type="ECO:0000256" key="11">
    <source>
        <dbReference type="ARBA" id="ARBA00023257"/>
    </source>
</evidence>
<feature type="transmembrane region" description="Helical" evidence="18">
    <location>
        <begin position="589"/>
        <end position="607"/>
    </location>
</feature>
<feature type="domain" description="Ionotropic glutamate receptor C-terminal" evidence="20">
    <location>
        <begin position="438"/>
        <end position="789"/>
    </location>
</feature>
<feature type="binding site" evidence="15">
    <location>
        <position position="678"/>
    </location>
    <ligand>
        <name>L-glutamate</name>
        <dbReference type="ChEBI" id="CHEBI:29985"/>
    </ligand>
</feature>
<dbReference type="InterPro" id="IPR001320">
    <property type="entry name" value="Iontro_rcpt_C"/>
</dbReference>
<evidence type="ECO:0000256" key="4">
    <source>
        <dbReference type="ARBA" id="ARBA00022692"/>
    </source>
</evidence>
<evidence type="ECO:0000256" key="13">
    <source>
        <dbReference type="ARBA" id="ARBA00023303"/>
    </source>
</evidence>
<dbReference type="SMART" id="SM00918">
    <property type="entry name" value="Lig_chan-Glu_bd"/>
    <property type="match status" value="1"/>
</dbReference>
<feature type="signal peptide" evidence="19">
    <location>
        <begin position="1"/>
        <end position="21"/>
    </location>
</feature>
<sequence length="910" mass="101286">MSLNCFAIFLVLCTVRFTSKAATNPVLIGGIFSPGAKSLEIEAFKLAIDSVNADSSLLKDATITGLVETAEPEDELTNMEKAISLVQKGAIAIVGPQSLLAFEAIQRLCEQLDVPQIAIRVSGLSALNNPCNNEYVLRMSPADLPQLKGIAVFIKHFRWKRVAVITSHGKPAREGVEEFISHLKANDITVTASEHFHAPSMEDADQHISQHLESMLIRIKHSGARAIVLKCDAEQARKVLEQARRLGLTENHAWILTDSAVNAHFVERVLPVYMRGLIGFRQSVGRGLYSDHVTLLWKQFGHTKAITASVGHVFDAVRVLASGIQMAINNGLSLDNHLPAQDLCNASLENKSEDRGKNLSKFVRRVQTAGFMNYLSFDSKGFPSQAIYDVINYQGNKFKKVGNWSTIGGLQMNQQPIIWPSNTPDVPREIINTLKNKNIRVVTFVGSPFSMLKSNSSPSREEFEGAAIELLDELSRIIGFSYTIYLSPDRKKADLAVGPITINPERGKVVDFTKPFFTTGLGAVMATEESPIAYFRFLSPFHVYLWGVIIISIFGMAVVNWVLSRFSPFGYYGRCAQTQRKVKQPVMEVKNNLSFLNSLWSSVAYYLGQGPDGNHPVSGSGRVAVAVWWFCITILGATYTANLAAYLTTNRLQTPIRNVVDLIQQTSTEYGVVKDSQTQRFFATSVIARYQMMWEFMKLRRSLSSSTLEGLKRVGSGKFAFIHDQPLLLYKSRKEYCGKMKVLEGKFSETHYGFALQIKSPYTSLLSVEMLELRHKGDVSRIIDKWMIKQTPCKALDEDDTIENNDTSSMGVVNMLGVFIFMLAGIIVGGFILIIEWITAAVKDIDRSNPEAPRTFFSAFTRRLSGSCNNSKRVVFIKPVASFRKRPPSFSGKSELEYKLPLARRGSTAL</sequence>
<comment type="caution">
    <text evidence="22">The sequence shown here is derived from an EMBL/GenBank/DDBJ whole genome shotgun (WGS) entry which is preliminary data.</text>
</comment>
<keyword evidence="12" id="KW-1071">Ligand-gated ion channel</keyword>
<dbReference type="Gene3D" id="3.40.50.2300">
    <property type="match status" value="2"/>
</dbReference>
<evidence type="ECO:0000256" key="3">
    <source>
        <dbReference type="ARBA" id="ARBA00022475"/>
    </source>
</evidence>
<evidence type="ECO:0000256" key="15">
    <source>
        <dbReference type="PIRSR" id="PIRSR601508-1"/>
    </source>
</evidence>
<keyword evidence="9" id="KW-0675">Receptor</keyword>
<evidence type="ECO:0000256" key="9">
    <source>
        <dbReference type="ARBA" id="ARBA00023170"/>
    </source>
</evidence>
<evidence type="ECO:0000256" key="17">
    <source>
        <dbReference type="PIRSR" id="PIRSR601508-3"/>
    </source>
</evidence>
<evidence type="ECO:0000256" key="7">
    <source>
        <dbReference type="ARBA" id="ARBA00023065"/>
    </source>
</evidence>
<dbReference type="Pfam" id="PF00060">
    <property type="entry name" value="Lig_chan"/>
    <property type="match status" value="1"/>
</dbReference>
<evidence type="ECO:0008006" key="24">
    <source>
        <dbReference type="Google" id="ProtNLM"/>
    </source>
</evidence>
<keyword evidence="7" id="KW-0406">Ion transport</keyword>
<dbReference type="EMBL" id="MU825402">
    <property type="protein sequence ID" value="KAJ7392211.1"/>
    <property type="molecule type" value="Genomic_DNA"/>
</dbReference>
<dbReference type="Proteomes" id="UP001163046">
    <property type="component" value="Unassembled WGS sequence"/>
</dbReference>
<dbReference type="InterPro" id="IPR001828">
    <property type="entry name" value="ANF_lig-bd_rcpt"/>
</dbReference>
<organism evidence="22 23">
    <name type="scientific">Desmophyllum pertusum</name>
    <dbReference type="NCBI Taxonomy" id="174260"/>
    <lineage>
        <taxon>Eukaryota</taxon>
        <taxon>Metazoa</taxon>
        <taxon>Cnidaria</taxon>
        <taxon>Anthozoa</taxon>
        <taxon>Hexacorallia</taxon>
        <taxon>Scleractinia</taxon>
        <taxon>Caryophylliina</taxon>
        <taxon>Caryophylliidae</taxon>
        <taxon>Desmophyllum</taxon>
    </lineage>
</organism>
<comment type="subcellular location">
    <subcellularLocation>
        <location evidence="1">Cell membrane</location>
        <topology evidence="1">Multi-pass membrane protein</topology>
    </subcellularLocation>
    <subcellularLocation>
        <location evidence="14">Postsynaptic cell membrane</location>
    </subcellularLocation>
</comment>
<evidence type="ECO:0000259" key="21">
    <source>
        <dbReference type="SMART" id="SM00918"/>
    </source>
</evidence>
<dbReference type="Pfam" id="PF01094">
    <property type="entry name" value="ANF_receptor"/>
    <property type="match status" value="1"/>
</dbReference>
<dbReference type="Pfam" id="PF10613">
    <property type="entry name" value="Lig_chan-Glu_bd"/>
    <property type="match status" value="1"/>
</dbReference>
<reference evidence="22" key="1">
    <citation type="submission" date="2023-01" db="EMBL/GenBank/DDBJ databases">
        <title>Genome assembly of the deep-sea coral Lophelia pertusa.</title>
        <authorList>
            <person name="Herrera S."/>
            <person name="Cordes E."/>
        </authorList>
    </citation>
    <scope>NUCLEOTIDE SEQUENCE</scope>
    <source>
        <strain evidence="22">USNM1676648</strain>
        <tissue evidence="22">Polyp</tissue>
    </source>
</reference>
<dbReference type="InterPro" id="IPR019594">
    <property type="entry name" value="Glu/Gly-bd"/>
</dbReference>
<gene>
    <name evidence="22" type="ORF">OS493_013585</name>
</gene>
<evidence type="ECO:0000256" key="5">
    <source>
        <dbReference type="ARBA" id="ARBA00022989"/>
    </source>
</evidence>
<keyword evidence="2" id="KW-0813">Transport</keyword>
<dbReference type="GO" id="GO:0045211">
    <property type="term" value="C:postsynaptic membrane"/>
    <property type="evidence" value="ECO:0007669"/>
    <property type="project" value="UniProtKB-SubCell"/>
</dbReference>
<keyword evidence="5 18" id="KW-1133">Transmembrane helix</keyword>
<dbReference type="SUPFAM" id="SSF53850">
    <property type="entry name" value="Periplasmic binding protein-like II"/>
    <property type="match status" value="1"/>
</dbReference>
<feature type="binding site" evidence="15">
    <location>
        <position position="501"/>
    </location>
    <ligand>
        <name>L-glutamate</name>
        <dbReference type="ChEBI" id="CHEBI:29985"/>
    </ligand>
</feature>
<feature type="binding site" evidence="15">
    <location>
        <position position="499"/>
    </location>
    <ligand>
        <name>L-glutamate</name>
        <dbReference type="ChEBI" id="CHEBI:29985"/>
    </ligand>
</feature>
<evidence type="ECO:0000256" key="14">
    <source>
        <dbReference type="ARBA" id="ARBA00034100"/>
    </source>
</evidence>
<keyword evidence="8 18" id="KW-0472">Membrane</keyword>
<dbReference type="FunFam" id="1.10.287.70:FF:000143">
    <property type="entry name" value="Probable glutamate receptor"/>
    <property type="match status" value="1"/>
</dbReference>
<feature type="transmembrane region" description="Helical" evidence="18">
    <location>
        <begin position="816"/>
        <end position="838"/>
    </location>
</feature>
<dbReference type="InterPro" id="IPR001508">
    <property type="entry name" value="Iono_Glu_rcpt_met"/>
</dbReference>
<dbReference type="GO" id="GO:0038023">
    <property type="term" value="F:signaling receptor activity"/>
    <property type="evidence" value="ECO:0007669"/>
    <property type="project" value="InterPro"/>
</dbReference>
<name>A0A9X0A2E6_9CNID</name>
<feature type="binding site" evidence="15">
    <location>
        <position position="506"/>
    </location>
    <ligand>
        <name>L-glutamate</name>
        <dbReference type="ChEBI" id="CHEBI:29985"/>
    </ligand>
</feature>
<dbReference type="GO" id="GO:0015276">
    <property type="term" value="F:ligand-gated monoatomic ion channel activity"/>
    <property type="evidence" value="ECO:0007669"/>
    <property type="project" value="InterPro"/>
</dbReference>
<dbReference type="PANTHER" id="PTHR18966">
    <property type="entry name" value="IONOTROPIC GLUTAMATE RECEPTOR"/>
    <property type="match status" value="1"/>
</dbReference>
<keyword evidence="19" id="KW-0732">Signal</keyword>
<evidence type="ECO:0000256" key="6">
    <source>
        <dbReference type="ARBA" id="ARBA00023018"/>
    </source>
</evidence>
<dbReference type="AlphaFoldDB" id="A0A9X0A2E6"/>
<feature type="chain" id="PRO_5040951362" description="Glutamate receptor" evidence="19">
    <location>
        <begin position="22"/>
        <end position="910"/>
    </location>
</feature>
<feature type="binding site" evidence="15">
    <location>
        <position position="724"/>
    </location>
    <ligand>
        <name>L-glutamate</name>
        <dbReference type="ChEBI" id="CHEBI:29985"/>
    </ligand>
</feature>
<evidence type="ECO:0000313" key="23">
    <source>
        <dbReference type="Proteomes" id="UP001163046"/>
    </source>
</evidence>
<evidence type="ECO:0000256" key="1">
    <source>
        <dbReference type="ARBA" id="ARBA00004651"/>
    </source>
</evidence>
<keyword evidence="6" id="KW-0770">Synapse</keyword>
<keyword evidence="23" id="KW-1185">Reference proteome</keyword>
<feature type="transmembrane region" description="Helical" evidence="18">
    <location>
        <begin position="627"/>
        <end position="647"/>
    </location>
</feature>
<evidence type="ECO:0000256" key="18">
    <source>
        <dbReference type="SAM" id="Phobius"/>
    </source>
</evidence>
<keyword evidence="17" id="KW-1015">Disulfide bond</keyword>
<feature type="transmembrane region" description="Helical" evidence="18">
    <location>
        <begin position="543"/>
        <end position="563"/>
    </location>
</feature>
<evidence type="ECO:0000256" key="10">
    <source>
        <dbReference type="ARBA" id="ARBA00023180"/>
    </source>
</evidence>
<dbReference type="PRINTS" id="PR00177">
    <property type="entry name" value="NMDARECEPTOR"/>
</dbReference>
<evidence type="ECO:0000259" key="20">
    <source>
        <dbReference type="SMART" id="SM00079"/>
    </source>
</evidence>
<evidence type="ECO:0000256" key="8">
    <source>
        <dbReference type="ARBA" id="ARBA00023136"/>
    </source>
</evidence>
<dbReference type="Gene3D" id="1.10.287.70">
    <property type="match status" value="1"/>
</dbReference>